<dbReference type="RefSeq" id="WP_187503098.1">
    <property type="nucleotide sequence ID" value="NZ_JACONT010000009.1"/>
</dbReference>
<keyword evidence="1" id="KW-0378">Hydrolase</keyword>
<comment type="caution">
    <text evidence="1">The sequence shown here is derived from an EMBL/GenBank/DDBJ whole genome shotgun (WGS) entry which is preliminary data.</text>
</comment>
<keyword evidence="2" id="KW-1185">Reference proteome</keyword>
<protein>
    <submittedName>
        <fullName evidence="1">SGNH/GDSL hydrolase family protein</fullName>
    </submittedName>
</protein>
<accession>A0ABR7ALJ1</accession>
<name>A0ABR7ALJ1_9SPHN</name>
<sequence>PDRSAIIADNTPTRYFAKALMAARPAGRTIREVNAAVGGSFDDQTPNQYAGVAGKPYDVVVLGLGMNSGSAYGVHGRGPNAAYTKERLRPLLREIKTTGAVPIVCNTMHPWPERTTPASIRNALNEGIAWPAEQETLRYGGTLAFDREANTFGSPLLGVDGQGLFERAGGQAIRAGSKLRIDDRTEQNAGQNAGPNAGIVMTVTRRVGGNTVQVEPGSIQESGVFNSVVRHFDPPIDEFLVPPSTQQVQKRDWTGGGVIVDGLATYATWNGILADLAREEDVKLIDFEYRGFKWVERRGGWPSVYTSTHQGVVFETYNHPQLAAQSVIYGEMMTWLAGVLDTNGLSGGFERLIGPPIP</sequence>
<reference evidence="1 2" key="1">
    <citation type="submission" date="2020-08" db="EMBL/GenBank/DDBJ databases">
        <title>Putative novel bacterial strains isolated from necrotic wheat leaf tissues caused by Xanthomonas translucens.</title>
        <authorList>
            <person name="Tambong J.T."/>
        </authorList>
    </citation>
    <scope>NUCLEOTIDE SEQUENCE [LARGE SCALE GENOMIC DNA]</scope>
    <source>
        <strain evidence="2">DOAB 1063</strain>
    </source>
</reference>
<dbReference type="EMBL" id="JACONT010000009">
    <property type="protein sequence ID" value="MBC3941329.1"/>
    <property type="molecule type" value="Genomic_DNA"/>
</dbReference>
<feature type="non-terminal residue" evidence="1">
    <location>
        <position position="1"/>
    </location>
</feature>
<proteinExistence type="predicted"/>
<organism evidence="1 2">
    <name type="scientific">Sphingomonas albertensis</name>
    <dbReference type="NCBI Taxonomy" id="2762591"/>
    <lineage>
        <taxon>Bacteria</taxon>
        <taxon>Pseudomonadati</taxon>
        <taxon>Pseudomonadota</taxon>
        <taxon>Alphaproteobacteria</taxon>
        <taxon>Sphingomonadales</taxon>
        <taxon>Sphingomonadaceae</taxon>
        <taxon>Sphingomonas</taxon>
    </lineage>
</organism>
<gene>
    <name evidence="1" type="ORF">H8S47_06455</name>
</gene>
<dbReference type="Proteomes" id="UP000597613">
    <property type="component" value="Unassembled WGS sequence"/>
</dbReference>
<dbReference type="GO" id="GO:0016787">
    <property type="term" value="F:hydrolase activity"/>
    <property type="evidence" value="ECO:0007669"/>
    <property type="project" value="UniProtKB-KW"/>
</dbReference>
<evidence type="ECO:0000313" key="1">
    <source>
        <dbReference type="EMBL" id="MBC3941329.1"/>
    </source>
</evidence>
<dbReference type="SUPFAM" id="SSF52266">
    <property type="entry name" value="SGNH hydrolase"/>
    <property type="match status" value="1"/>
</dbReference>
<evidence type="ECO:0000313" key="2">
    <source>
        <dbReference type="Proteomes" id="UP000597613"/>
    </source>
</evidence>